<evidence type="ECO:0000313" key="2">
    <source>
        <dbReference type="Proteomes" id="UP001152622"/>
    </source>
</evidence>
<comment type="caution">
    <text evidence="1">The sequence shown here is derived from an EMBL/GenBank/DDBJ whole genome shotgun (WGS) entry which is preliminary data.</text>
</comment>
<dbReference type="EMBL" id="JAINUF010000001">
    <property type="protein sequence ID" value="KAJ8380760.1"/>
    <property type="molecule type" value="Genomic_DNA"/>
</dbReference>
<evidence type="ECO:0000313" key="1">
    <source>
        <dbReference type="EMBL" id="KAJ8380760.1"/>
    </source>
</evidence>
<dbReference type="AlphaFoldDB" id="A0A9Q1JDC8"/>
<proteinExistence type="predicted"/>
<gene>
    <name evidence="1" type="ORF">SKAU_G00015380</name>
</gene>
<protein>
    <submittedName>
        <fullName evidence="1">Uncharacterized protein</fullName>
    </submittedName>
</protein>
<reference evidence="1" key="1">
    <citation type="journal article" date="2023" name="Science">
        <title>Genome structures resolve the early diversification of teleost fishes.</title>
        <authorList>
            <person name="Parey E."/>
            <person name="Louis A."/>
            <person name="Montfort J."/>
            <person name="Bouchez O."/>
            <person name="Roques C."/>
            <person name="Iampietro C."/>
            <person name="Lluch J."/>
            <person name="Castinel A."/>
            <person name="Donnadieu C."/>
            <person name="Desvignes T."/>
            <person name="Floi Bucao C."/>
            <person name="Jouanno E."/>
            <person name="Wen M."/>
            <person name="Mejri S."/>
            <person name="Dirks R."/>
            <person name="Jansen H."/>
            <person name="Henkel C."/>
            <person name="Chen W.J."/>
            <person name="Zahm M."/>
            <person name="Cabau C."/>
            <person name="Klopp C."/>
            <person name="Thompson A.W."/>
            <person name="Robinson-Rechavi M."/>
            <person name="Braasch I."/>
            <person name="Lecointre G."/>
            <person name="Bobe J."/>
            <person name="Postlethwait J.H."/>
            <person name="Berthelot C."/>
            <person name="Roest Crollius H."/>
            <person name="Guiguen Y."/>
        </authorList>
    </citation>
    <scope>NUCLEOTIDE SEQUENCE</scope>
    <source>
        <strain evidence="1">WJC10195</strain>
    </source>
</reference>
<name>A0A9Q1JDC8_SYNKA</name>
<accession>A0A9Q1JDC8</accession>
<sequence>MAGLADLQLEILKAELELGRPEAEPLFLVHSCVVWARSRGWHFTGVTRSRRRAKAITFQRIRRFLSRARQISAEETDTITALRQGSRPVCDPPSQTHAGENARLAKCLSVLRAVIRPHIRLTLI</sequence>
<dbReference type="Proteomes" id="UP001152622">
    <property type="component" value="Chromosome 1"/>
</dbReference>
<organism evidence="1 2">
    <name type="scientific">Synaphobranchus kaupii</name>
    <name type="common">Kaup's arrowtooth eel</name>
    <dbReference type="NCBI Taxonomy" id="118154"/>
    <lineage>
        <taxon>Eukaryota</taxon>
        <taxon>Metazoa</taxon>
        <taxon>Chordata</taxon>
        <taxon>Craniata</taxon>
        <taxon>Vertebrata</taxon>
        <taxon>Euteleostomi</taxon>
        <taxon>Actinopterygii</taxon>
        <taxon>Neopterygii</taxon>
        <taxon>Teleostei</taxon>
        <taxon>Anguilliformes</taxon>
        <taxon>Synaphobranchidae</taxon>
        <taxon>Synaphobranchus</taxon>
    </lineage>
</organism>
<keyword evidence="2" id="KW-1185">Reference proteome</keyword>